<dbReference type="AlphaFoldDB" id="A0AAE0K7J5"/>
<evidence type="ECO:0000259" key="1">
    <source>
        <dbReference type="Pfam" id="PF20231"/>
    </source>
</evidence>
<keyword evidence="3" id="KW-1185">Reference proteome</keyword>
<evidence type="ECO:0000313" key="2">
    <source>
        <dbReference type="EMBL" id="KAK3371643.1"/>
    </source>
</evidence>
<dbReference type="InterPro" id="IPR046496">
    <property type="entry name" value="DUF6589"/>
</dbReference>
<dbReference type="Proteomes" id="UP001287356">
    <property type="component" value="Unassembled WGS sequence"/>
</dbReference>
<sequence length="250" mass="28597">MVERAKENIKKVARDPNSIMVYDNFNFISRIRELVSGKKDEIINLITAYIISYPELGGAIQKANFRPRTKITKRIIVDYILPRRETGGRSSNYGPEILYFAWLLHPRISEEHTIRAILKGGLIRCTIAGSGYKAIDLILKHINASYTLDIKYNKNSIYDIHATFSRLALNGNFLATIRKSVKTLFESKQKGTHKAGDPTADIISYAYKLYNDSITKRNNKEDRPKAFNTPNIFKRGGEEGLRLFDTEDDF</sequence>
<comment type="caution">
    <text evidence="2">The sequence shown here is derived from an EMBL/GenBank/DDBJ whole genome shotgun (WGS) entry which is preliminary data.</text>
</comment>
<gene>
    <name evidence="2" type="ORF">B0T24DRAFT_650512</name>
</gene>
<reference evidence="2" key="1">
    <citation type="journal article" date="2023" name="Mol. Phylogenet. Evol.">
        <title>Genome-scale phylogeny and comparative genomics of the fungal order Sordariales.</title>
        <authorList>
            <person name="Hensen N."/>
            <person name="Bonometti L."/>
            <person name="Westerberg I."/>
            <person name="Brannstrom I.O."/>
            <person name="Guillou S."/>
            <person name="Cros-Aarteil S."/>
            <person name="Calhoun S."/>
            <person name="Haridas S."/>
            <person name="Kuo A."/>
            <person name="Mondo S."/>
            <person name="Pangilinan J."/>
            <person name="Riley R."/>
            <person name="LaButti K."/>
            <person name="Andreopoulos B."/>
            <person name="Lipzen A."/>
            <person name="Chen C."/>
            <person name="Yan M."/>
            <person name="Daum C."/>
            <person name="Ng V."/>
            <person name="Clum A."/>
            <person name="Steindorff A."/>
            <person name="Ohm R.A."/>
            <person name="Martin F."/>
            <person name="Silar P."/>
            <person name="Natvig D.O."/>
            <person name="Lalanne C."/>
            <person name="Gautier V."/>
            <person name="Ament-Velasquez S.L."/>
            <person name="Kruys A."/>
            <person name="Hutchinson M.I."/>
            <person name="Powell A.J."/>
            <person name="Barry K."/>
            <person name="Miller A.N."/>
            <person name="Grigoriev I.V."/>
            <person name="Debuchy R."/>
            <person name="Gladieux P."/>
            <person name="Hiltunen Thoren M."/>
            <person name="Johannesson H."/>
        </authorList>
    </citation>
    <scope>NUCLEOTIDE SEQUENCE</scope>
    <source>
        <strain evidence="2">CBS 958.72</strain>
    </source>
</reference>
<organism evidence="2 3">
    <name type="scientific">Lasiosphaeria ovina</name>
    <dbReference type="NCBI Taxonomy" id="92902"/>
    <lineage>
        <taxon>Eukaryota</taxon>
        <taxon>Fungi</taxon>
        <taxon>Dikarya</taxon>
        <taxon>Ascomycota</taxon>
        <taxon>Pezizomycotina</taxon>
        <taxon>Sordariomycetes</taxon>
        <taxon>Sordariomycetidae</taxon>
        <taxon>Sordariales</taxon>
        <taxon>Lasiosphaeriaceae</taxon>
        <taxon>Lasiosphaeria</taxon>
    </lineage>
</organism>
<proteinExistence type="predicted"/>
<feature type="domain" description="DUF6589" evidence="1">
    <location>
        <begin position="87"/>
        <end position="193"/>
    </location>
</feature>
<accession>A0AAE0K7J5</accession>
<dbReference type="EMBL" id="JAULSN010000005">
    <property type="protein sequence ID" value="KAK3371643.1"/>
    <property type="molecule type" value="Genomic_DNA"/>
</dbReference>
<name>A0AAE0K7J5_9PEZI</name>
<reference evidence="2" key="2">
    <citation type="submission" date="2023-06" db="EMBL/GenBank/DDBJ databases">
        <authorList>
            <consortium name="Lawrence Berkeley National Laboratory"/>
            <person name="Haridas S."/>
            <person name="Hensen N."/>
            <person name="Bonometti L."/>
            <person name="Westerberg I."/>
            <person name="Brannstrom I.O."/>
            <person name="Guillou S."/>
            <person name="Cros-Aarteil S."/>
            <person name="Calhoun S."/>
            <person name="Kuo A."/>
            <person name="Mondo S."/>
            <person name="Pangilinan J."/>
            <person name="Riley R."/>
            <person name="Labutti K."/>
            <person name="Andreopoulos B."/>
            <person name="Lipzen A."/>
            <person name="Chen C."/>
            <person name="Yanf M."/>
            <person name="Daum C."/>
            <person name="Ng V."/>
            <person name="Clum A."/>
            <person name="Steindorff A."/>
            <person name="Ohm R."/>
            <person name="Martin F."/>
            <person name="Silar P."/>
            <person name="Natvig D."/>
            <person name="Lalanne C."/>
            <person name="Gautier V."/>
            <person name="Ament-Velasquez S.L."/>
            <person name="Kruys A."/>
            <person name="Hutchinson M.I."/>
            <person name="Powell A.J."/>
            <person name="Barry K."/>
            <person name="Miller A.N."/>
            <person name="Grigoriev I.V."/>
            <person name="Debuchy R."/>
            <person name="Gladieux P."/>
            <person name="Thoren M.H."/>
            <person name="Johannesson H."/>
        </authorList>
    </citation>
    <scope>NUCLEOTIDE SEQUENCE</scope>
    <source>
        <strain evidence="2">CBS 958.72</strain>
    </source>
</reference>
<protein>
    <recommendedName>
        <fullName evidence="1">DUF6589 domain-containing protein</fullName>
    </recommendedName>
</protein>
<evidence type="ECO:0000313" key="3">
    <source>
        <dbReference type="Proteomes" id="UP001287356"/>
    </source>
</evidence>
<dbReference type="Pfam" id="PF20231">
    <property type="entry name" value="DUF6589"/>
    <property type="match status" value="1"/>
</dbReference>